<dbReference type="AlphaFoldDB" id="X6PDU2"/>
<sequence length="723" mass="85491">MDILGHLVYPFSSNNCQCLRYLLTSDIRHEIGDDQIQSALDRAIVMQNEAAIQVLISTQYLDENKKIMRDYGIQISQEKSKMELLLHYLKTRHGNEFEVVMNTLCDVIVEMIKDRKLLSKDVYNLCYLFKPQFVWEALFCQCKQLLNIETLNSNPCDWEWIQEHVLNDRQMVVWLDTVDHRQANETKSEEKTTKEDEEDEEEEDEEEEEEEEEDDNDNDNDDYRNNNNNNNNNNNKIESMIKWKVSRLKWREVVDLCTEQTKKEVEGLRRRLEKEIIEHELVFEDICNFHCNEMIHSEYLGKDKKKNWRQDKCRYGLKSKIKDEKELDYRSICTGYDGDPSIHTHNSGNLSVPYASSSSSASSSLSSSFSSSSSSSSSFPNSLSSNSSYFTAANYSRNSYNSKYAWDFDIYLTELIQRAHDMDEGFQSEMRKFFRECGGTCKYSRAPIKSHHSCKQKVQSEYANERFPKSAHLMDLVRCTATFDTLDDYLLGLHKFKDFLRDSSDRFELMRVKNSFVNDEDSAKAYDKRTSAQKRYTIPEGYRDIKFNVIYTDLEWMQSIICEVEFLWKEMYDWKIKEQKFYEIIRQQSFRQGSYEQLLFNHFDFQLKLACFNSRHLCPLMLRYPLEFAKSDYVKVIKDDSESNFVTNIAYSAAMEYQCAQELLQVLIPQDIVQQQLLERNVEDNCALTYALWKQTSMKAIELFILLTPMNRFGVTLKKYFFY</sequence>
<feature type="compositionally biased region" description="Acidic residues" evidence="1">
    <location>
        <begin position="195"/>
        <end position="220"/>
    </location>
</feature>
<organism evidence="2 3">
    <name type="scientific">Reticulomyxa filosa</name>
    <dbReference type="NCBI Taxonomy" id="46433"/>
    <lineage>
        <taxon>Eukaryota</taxon>
        <taxon>Sar</taxon>
        <taxon>Rhizaria</taxon>
        <taxon>Retaria</taxon>
        <taxon>Foraminifera</taxon>
        <taxon>Monothalamids</taxon>
        <taxon>Reticulomyxidae</taxon>
        <taxon>Reticulomyxa</taxon>
    </lineage>
</organism>
<reference evidence="2 3" key="1">
    <citation type="journal article" date="2013" name="Curr. Biol.">
        <title>The Genome of the Foraminiferan Reticulomyxa filosa.</title>
        <authorList>
            <person name="Glockner G."/>
            <person name="Hulsmann N."/>
            <person name="Schleicher M."/>
            <person name="Noegel A.A."/>
            <person name="Eichinger L."/>
            <person name="Gallinger C."/>
            <person name="Pawlowski J."/>
            <person name="Sierra R."/>
            <person name="Euteneuer U."/>
            <person name="Pillet L."/>
            <person name="Moustafa A."/>
            <person name="Platzer M."/>
            <person name="Groth M."/>
            <person name="Szafranski K."/>
            <person name="Schliwa M."/>
        </authorList>
    </citation>
    <scope>NUCLEOTIDE SEQUENCE [LARGE SCALE GENOMIC DNA]</scope>
</reference>
<feature type="region of interest" description="Disordered" evidence="1">
    <location>
        <begin position="183"/>
        <end position="235"/>
    </location>
</feature>
<keyword evidence="2" id="KW-0808">Transferase</keyword>
<keyword evidence="3" id="KW-1185">Reference proteome</keyword>
<feature type="compositionally biased region" description="Basic and acidic residues" evidence="1">
    <location>
        <begin position="183"/>
        <end position="194"/>
    </location>
</feature>
<protein>
    <submittedName>
        <fullName evidence="2">TTK family protein kinase</fullName>
    </submittedName>
</protein>
<comment type="caution">
    <text evidence="2">The sequence shown here is derived from an EMBL/GenBank/DDBJ whole genome shotgun (WGS) entry which is preliminary data.</text>
</comment>
<dbReference type="EMBL" id="ASPP01001239">
    <property type="protein sequence ID" value="ETO35837.1"/>
    <property type="molecule type" value="Genomic_DNA"/>
</dbReference>
<accession>X6PDU2</accession>
<evidence type="ECO:0000313" key="3">
    <source>
        <dbReference type="Proteomes" id="UP000023152"/>
    </source>
</evidence>
<dbReference type="Proteomes" id="UP000023152">
    <property type="component" value="Unassembled WGS sequence"/>
</dbReference>
<evidence type="ECO:0000313" key="2">
    <source>
        <dbReference type="EMBL" id="ETO35837.1"/>
    </source>
</evidence>
<feature type="compositionally biased region" description="Low complexity" evidence="1">
    <location>
        <begin position="225"/>
        <end position="235"/>
    </location>
</feature>
<dbReference type="GO" id="GO:0016301">
    <property type="term" value="F:kinase activity"/>
    <property type="evidence" value="ECO:0007669"/>
    <property type="project" value="UniProtKB-KW"/>
</dbReference>
<gene>
    <name evidence="2" type="ORF">RFI_01225</name>
</gene>
<proteinExistence type="predicted"/>
<name>X6PDU2_RETFI</name>
<keyword evidence="2" id="KW-0418">Kinase</keyword>
<evidence type="ECO:0000256" key="1">
    <source>
        <dbReference type="SAM" id="MobiDB-lite"/>
    </source>
</evidence>
<dbReference type="OrthoDB" id="10682436at2759"/>